<dbReference type="Gene3D" id="1.10.1410.10">
    <property type="match status" value="1"/>
</dbReference>
<reference evidence="9" key="1">
    <citation type="journal article" date="2016" name="Insect Biochem. Mol. Biol.">
        <title>Multifaceted biological insights from a draft genome sequence of the tobacco hornworm moth, Manduca sexta.</title>
        <authorList>
            <person name="Kanost M.R."/>
            <person name="Arrese E.L."/>
            <person name="Cao X."/>
            <person name="Chen Y.R."/>
            <person name="Chellapilla S."/>
            <person name="Goldsmith M.R."/>
            <person name="Grosse-Wilde E."/>
            <person name="Heckel D.G."/>
            <person name="Herndon N."/>
            <person name="Jiang H."/>
            <person name="Papanicolaou A."/>
            <person name="Qu J."/>
            <person name="Soulages J.L."/>
            <person name="Vogel H."/>
            <person name="Walters J."/>
            <person name="Waterhouse R.M."/>
            <person name="Ahn S.J."/>
            <person name="Almeida F.C."/>
            <person name="An C."/>
            <person name="Aqrawi P."/>
            <person name="Bretschneider A."/>
            <person name="Bryant W.B."/>
            <person name="Bucks S."/>
            <person name="Chao H."/>
            <person name="Chevignon G."/>
            <person name="Christen J.M."/>
            <person name="Clarke D.F."/>
            <person name="Dittmer N.T."/>
            <person name="Ferguson L.C.F."/>
            <person name="Garavelou S."/>
            <person name="Gordon K.H.J."/>
            <person name="Gunaratna R.T."/>
            <person name="Han Y."/>
            <person name="Hauser F."/>
            <person name="He Y."/>
            <person name="Heidel-Fischer H."/>
            <person name="Hirsh A."/>
            <person name="Hu Y."/>
            <person name="Jiang H."/>
            <person name="Kalra D."/>
            <person name="Klinner C."/>
            <person name="Konig C."/>
            <person name="Kovar C."/>
            <person name="Kroll A.R."/>
            <person name="Kuwar S.S."/>
            <person name="Lee S.L."/>
            <person name="Lehman R."/>
            <person name="Li K."/>
            <person name="Li Z."/>
            <person name="Liang H."/>
            <person name="Lovelace S."/>
            <person name="Lu Z."/>
            <person name="Mansfield J.H."/>
            <person name="McCulloch K.J."/>
            <person name="Mathew T."/>
            <person name="Morton B."/>
            <person name="Muzny D.M."/>
            <person name="Neunemann D."/>
            <person name="Ongeri F."/>
            <person name="Pauchet Y."/>
            <person name="Pu L.L."/>
            <person name="Pyrousis I."/>
            <person name="Rao X.J."/>
            <person name="Redding A."/>
            <person name="Roesel C."/>
            <person name="Sanchez-Gracia A."/>
            <person name="Schaack S."/>
            <person name="Shukla A."/>
            <person name="Tetreau G."/>
            <person name="Wang Y."/>
            <person name="Xiong G.H."/>
            <person name="Traut W."/>
            <person name="Walsh T.K."/>
            <person name="Worley K.C."/>
            <person name="Wu D."/>
            <person name="Wu W."/>
            <person name="Wu Y.Q."/>
            <person name="Zhang X."/>
            <person name="Zou Z."/>
            <person name="Zucker H."/>
            <person name="Briscoe A.D."/>
            <person name="Burmester T."/>
            <person name="Clem R.J."/>
            <person name="Feyereisen R."/>
            <person name="Grimmelikhuijzen C.J.P."/>
            <person name="Hamodrakas S.J."/>
            <person name="Hansson B.S."/>
            <person name="Huguet E."/>
            <person name="Jermiin L.S."/>
            <person name="Lan Q."/>
            <person name="Lehman H.K."/>
            <person name="Lorenzen M."/>
            <person name="Merzendorfer H."/>
            <person name="Michalopoulos I."/>
            <person name="Morton D.B."/>
            <person name="Muthukrishnan S."/>
            <person name="Oakeshott J.G."/>
            <person name="Palmer W."/>
            <person name="Park Y."/>
            <person name="Passarelli A.L."/>
            <person name="Rozas J."/>
            <person name="Schwartz L.M."/>
            <person name="Smith W."/>
            <person name="Southgate A."/>
            <person name="Vilcinskas A."/>
            <person name="Vogt R."/>
            <person name="Wang P."/>
            <person name="Werren J."/>
            <person name="Yu X.Q."/>
            <person name="Zhou J.J."/>
            <person name="Brown S.J."/>
            <person name="Scherer S.E."/>
            <person name="Richards S."/>
            <person name="Blissard G.W."/>
        </authorList>
    </citation>
    <scope>NUCLEOTIDE SEQUENCE</scope>
</reference>
<evidence type="ECO:0000256" key="4">
    <source>
        <dbReference type="ARBA" id="ARBA00022723"/>
    </source>
</evidence>
<dbReference type="InterPro" id="IPR054708">
    <property type="entry name" value="MTPAP-like_central"/>
</dbReference>
<evidence type="ECO:0000256" key="6">
    <source>
        <dbReference type="SAM" id="SignalP"/>
    </source>
</evidence>
<feature type="domain" description="PAP-associated" evidence="7">
    <location>
        <begin position="259"/>
        <end position="307"/>
    </location>
</feature>
<sequence>MDACVKNKVMENSVWAILLVSSMCVVHQTHADRLCLTGNFEHQVATVLSHIRLSDERLGNISQVPRDLERLFQHHWPGCKVLRFGSTITLLALKSSDVDCFVDIPGDDIGDPQALLTEALAILKNHPNLFEHFVLKQSVRVPLLTCKHIPANISVDISVSGPFAVNSSRVLSHLLHLDQRGLDLARILKYWGTVHDLANGKLTLPSYAVVLMAVFYLQQKNIVPSVAALQQNATPYEVEHWNTAFLPIEYHTDNKETLYELLGGFFTYYSDFDFRNTVISPYVGYPIKIADFDKMTNFGMYKRNVANGYAKPFPFGYLNIQDNLRHSENVARPSDVQRSALRLIRHVRAAARMYRELSSEEFLTAMLVPEKREETGRKTIFWGGGVIGSLEDCMRHQEKNS</sequence>
<keyword evidence="3" id="KW-0808">Transferase</keyword>
<name>A0A921ZA63_MANSE</name>
<dbReference type="InterPro" id="IPR002058">
    <property type="entry name" value="PAP_assoc"/>
</dbReference>
<comment type="cofactor">
    <cofactor evidence="1">
        <name>Mn(2+)</name>
        <dbReference type="ChEBI" id="CHEBI:29035"/>
    </cofactor>
</comment>
<dbReference type="PANTHER" id="PTHR12271">
    <property type="entry name" value="POLY A POLYMERASE CID PAP -RELATED"/>
    <property type="match status" value="1"/>
</dbReference>
<dbReference type="Pfam" id="PF03828">
    <property type="entry name" value="PAP_assoc"/>
    <property type="match status" value="1"/>
</dbReference>
<dbReference type="SUPFAM" id="SSF81631">
    <property type="entry name" value="PAP/OAS1 substrate-binding domain"/>
    <property type="match status" value="1"/>
</dbReference>
<keyword evidence="4" id="KW-0479">Metal-binding</keyword>
<feature type="signal peptide" evidence="6">
    <location>
        <begin position="1"/>
        <end position="31"/>
    </location>
</feature>
<reference evidence="9" key="2">
    <citation type="submission" date="2020-12" db="EMBL/GenBank/DDBJ databases">
        <authorList>
            <person name="Kanost M."/>
        </authorList>
    </citation>
    <scope>NUCLEOTIDE SEQUENCE</scope>
</reference>
<evidence type="ECO:0000256" key="5">
    <source>
        <dbReference type="ARBA" id="ARBA00022842"/>
    </source>
</evidence>
<protein>
    <recommendedName>
        <fullName evidence="11">PAP-associated domain-containing protein</fullName>
    </recommendedName>
</protein>
<dbReference type="PANTHER" id="PTHR12271:SF66">
    <property type="entry name" value="TERMINAL URIDYLYLTRANSFERASE TAILOR"/>
    <property type="match status" value="1"/>
</dbReference>
<gene>
    <name evidence="9" type="ORF">O3G_MSEX008611</name>
</gene>
<evidence type="ECO:0000256" key="3">
    <source>
        <dbReference type="ARBA" id="ARBA00022679"/>
    </source>
</evidence>
<dbReference type="Proteomes" id="UP000791440">
    <property type="component" value="Unassembled WGS sequence"/>
</dbReference>
<keyword evidence="5" id="KW-0460">Magnesium</keyword>
<dbReference type="GO" id="GO:0031123">
    <property type="term" value="P:RNA 3'-end processing"/>
    <property type="evidence" value="ECO:0007669"/>
    <property type="project" value="TreeGrafter"/>
</dbReference>
<dbReference type="CDD" id="cd05402">
    <property type="entry name" value="NT_PAP_TUTase"/>
    <property type="match status" value="1"/>
</dbReference>
<organism evidence="9 10">
    <name type="scientific">Manduca sexta</name>
    <name type="common">Tobacco hawkmoth</name>
    <name type="synonym">Tobacco hornworm</name>
    <dbReference type="NCBI Taxonomy" id="7130"/>
    <lineage>
        <taxon>Eukaryota</taxon>
        <taxon>Metazoa</taxon>
        <taxon>Ecdysozoa</taxon>
        <taxon>Arthropoda</taxon>
        <taxon>Hexapoda</taxon>
        <taxon>Insecta</taxon>
        <taxon>Pterygota</taxon>
        <taxon>Neoptera</taxon>
        <taxon>Endopterygota</taxon>
        <taxon>Lepidoptera</taxon>
        <taxon>Glossata</taxon>
        <taxon>Ditrysia</taxon>
        <taxon>Bombycoidea</taxon>
        <taxon>Sphingidae</taxon>
        <taxon>Sphinginae</taxon>
        <taxon>Sphingini</taxon>
        <taxon>Manduca</taxon>
    </lineage>
</organism>
<comment type="caution">
    <text evidence="9">The sequence shown here is derived from an EMBL/GenBank/DDBJ whole genome shotgun (WGS) entry which is preliminary data.</text>
</comment>
<dbReference type="InterPro" id="IPR043519">
    <property type="entry name" value="NT_sf"/>
</dbReference>
<evidence type="ECO:0000256" key="1">
    <source>
        <dbReference type="ARBA" id="ARBA00001936"/>
    </source>
</evidence>
<evidence type="ECO:0000313" key="10">
    <source>
        <dbReference type="Proteomes" id="UP000791440"/>
    </source>
</evidence>
<dbReference type="GO" id="GO:0046872">
    <property type="term" value="F:metal ion binding"/>
    <property type="evidence" value="ECO:0007669"/>
    <property type="project" value="UniProtKB-KW"/>
</dbReference>
<feature type="chain" id="PRO_5037894784" description="PAP-associated domain-containing protein" evidence="6">
    <location>
        <begin position="32"/>
        <end position="401"/>
    </location>
</feature>
<dbReference type="GO" id="GO:1990817">
    <property type="term" value="F:poly(A) RNA polymerase activity"/>
    <property type="evidence" value="ECO:0007669"/>
    <property type="project" value="UniProtKB-ARBA"/>
</dbReference>
<dbReference type="Pfam" id="PF22600">
    <property type="entry name" value="MTPAP-like_central"/>
    <property type="match status" value="1"/>
</dbReference>
<keyword evidence="6" id="KW-0732">Signal</keyword>
<comment type="cofactor">
    <cofactor evidence="2">
        <name>Mg(2+)</name>
        <dbReference type="ChEBI" id="CHEBI:18420"/>
    </cofactor>
</comment>
<evidence type="ECO:0000259" key="8">
    <source>
        <dbReference type="Pfam" id="PF22600"/>
    </source>
</evidence>
<proteinExistence type="predicted"/>
<evidence type="ECO:0000256" key="2">
    <source>
        <dbReference type="ARBA" id="ARBA00001946"/>
    </source>
</evidence>
<keyword evidence="10" id="KW-1185">Reference proteome</keyword>
<accession>A0A921ZA63</accession>
<dbReference type="SUPFAM" id="SSF81301">
    <property type="entry name" value="Nucleotidyltransferase"/>
    <property type="match status" value="1"/>
</dbReference>
<evidence type="ECO:0000313" key="9">
    <source>
        <dbReference type="EMBL" id="KAG6454243.1"/>
    </source>
</evidence>
<dbReference type="Gene3D" id="3.30.460.10">
    <property type="entry name" value="Beta Polymerase, domain 2"/>
    <property type="match status" value="1"/>
</dbReference>
<dbReference type="AlphaFoldDB" id="A0A921ZA63"/>
<dbReference type="GO" id="GO:0050265">
    <property type="term" value="F:RNA uridylyltransferase activity"/>
    <property type="evidence" value="ECO:0007669"/>
    <property type="project" value="TreeGrafter"/>
</dbReference>
<evidence type="ECO:0008006" key="11">
    <source>
        <dbReference type="Google" id="ProtNLM"/>
    </source>
</evidence>
<evidence type="ECO:0000259" key="7">
    <source>
        <dbReference type="Pfam" id="PF03828"/>
    </source>
</evidence>
<feature type="domain" description="Poly(A) RNA polymerase mitochondrial-like central palm" evidence="8">
    <location>
        <begin position="41"/>
        <end position="173"/>
    </location>
</feature>
<dbReference type="EMBL" id="JH668462">
    <property type="protein sequence ID" value="KAG6454243.1"/>
    <property type="molecule type" value="Genomic_DNA"/>
</dbReference>